<evidence type="ECO:0000313" key="4">
    <source>
        <dbReference type="Proteomes" id="UP000013827"/>
    </source>
</evidence>
<feature type="region of interest" description="Disordered" evidence="2">
    <location>
        <begin position="438"/>
        <end position="462"/>
    </location>
</feature>
<sequence length="462" mass="48361">MLLTLPRATRFAAPPCLSRSLATRRRSRPPVTNDEAVRVLQRLASSPASPAARTGLADCLERLAENKQSDLAWRLYTRLDAAGSASLAKPEYTAFLHAVGSIGVAPLAARAGRIEADMRAAGEDDPLCEWQLCVLLQAAANAGRFDDARAAYEGARGRLPPGVISRSLAQPRPISLQAFERHLASDLASPGRGQARHDPRRGTVSEGASTTRPRHAPQARPALTALMNAFARRGDLATLAALQRRADEAGVPLYTERVNAMLLGCREVGDAAEAACRSPGGPLPDSATRKAAPRPPSCWRLLLDACERGGAIHTALDLYEAAAGGGGGGEGEGGGERGGGEGGGSLEVDALTRNSLIRHYLRAGRPEGAFRVFSEARRRGQTPPANLKVLAALAEGCSAASEVAETEEEGRRWMGRALELYAASEALLAARADLAYESEQGGGAGRPGAGRPSRGSGGGRGR</sequence>
<reference evidence="4" key="1">
    <citation type="journal article" date="2013" name="Nature">
        <title>Pan genome of the phytoplankton Emiliania underpins its global distribution.</title>
        <authorList>
            <person name="Read B.A."/>
            <person name="Kegel J."/>
            <person name="Klute M.J."/>
            <person name="Kuo A."/>
            <person name="Lefebvre S.C."/>
            <person name="Maumus F."/>
            <person name="Mayer C."/>
            <person name="Miller J."/>
            <person name="Monier A."/>
            <person name="Salamov A."/>
            <person name="Young J."/>
            <person name="Aguilar M."/>
            <person name="Claverie J.M."/>
            <person name="Frickenhaus S."/>
            <person name="Gonzalez K."/>
            <person name="Herman E.K."/>
            <person name="Lin Y.C."/>
            <person name="Napier J."/>
            <person name="Ogata H."/>
            <person name="Sarno A.F."/>
            <person name="Shmutz J."/>
            <person name="Schroeder D."/>
            <person name="de Vargas C."/>
            <person name="Verret F."/>
            <person name="von Dassow P."/>
            <person name="Valentin K."/>
            <person name="Van de Peer Y."/>
            <person name="Wheeler G."/>
            <person name="Dacks J.B."/>
            <person name="Delwiche C.F."/>
            <person name="Dyhrman S.T."/>
            <person name="Glockner G."/>
            <person name="John U."/>
            <person name="Richards T."/>
            <person name="Worden A.Z."/>
            <person name="Zhang X."/>
            <person name="Grigoriev I.V."/>
            <person name="Allen A.E."/>
            <person name="Bidle K."/>
            <person name="Borodovsky M."/>
            <person name="Bowler C."/>
            <person name="Brownlee C."/>
            <person name="Cock J.M."/>
            <person name="Elias M."/>
            <person name="Gladyshev V.N."/>
            <person name="Groth M."/>
            <person name="Guda C."/>
            <person name="Hadaegh A."/>
            <person name="Iglesias-Rodriguez M.D."/>
            <person name="Jenkins J."/>
            <person name="Jones B.M."/>
            <person name="Lawson T."/>
            <person name="Leese F."/>
            <person name="Lindquist E."/>
            <person name="Lobanov A."/>
            <person name="Lomsadze A."/>
            <person name="Malik S.B."/>
            <person name="Marsh M.E."/>
            <person name="Mackinder L."/>
            <person name="Mock T."/>
            <person name="Mueller-Roeber B."/>
            <person name="Pagarete A."/>
            <person name="Parker M."/>
            <person name="Probert I."/>
            <person name="Quesneville H."/>
            <person name="Raines C."/>
            <person name="Rensing S.A."/>
            <person name="Riano-Pachon D.M."/>
            <person name="Richier S."/>
            <person name="Rokitta S."/>
            <person name="Shiraiwa Y."/>
            <person name="Soanes D.M."/>
            <person name="van der Giezen M."/>
            <person name="Wahlund T.M."/>
            <person name="Williams B."/>
            <person name="Wilson W."/>
            <person name="Wolfe G."/>
            <person name="Wurch L.L."/>
        </authorList>
    </citation>
    <scope>NUCLEOTIDE SEQUENCE</scope>
</reference>
<dbReference type="PaxDb" id="2903-EOD26312"/>
<dbReference type="AlphaFoldDB" id="A0A0D3JS27"/>
<evidence type="ECO:0000313" key="3">
    <source>
        <dbReference type="EnsemblProtists" id="EOD26312"/>
    </source>
</evidence>
<dbReference type="RefSeq" id="XP_005778741.1">
    <property type="nucleotide sequence ID" value="XM_005778684.1"/>
</dbReference>
<feature type="compositionally biased region" description="Gly residues" evidence="2">
    <location>
        <begin position="324"/>
        <end position="333"/>
    </location>
</feature>
<feature type="region of interest" description="Disordered" evidence="2">
    <location>
        <begin position="186"/>
        <end position="218"/>
    </location>
</feature>
<dbReference type="EnsemblProtists" id="EOD26312">
    <property type="protein sequence ID" value="EOD26312"/>
    <property type="gene ID" value="EMIHUDRAFT_469011"/>
</dbReference>
<protein>
    <recommendedName>
        <fullName evidence="5">Pentacotripeptide-repeat region of PRORP domain-containing protein</fullName>
    </recommendedName>
</protein>
<evidence type="ECO:0000256" key="2">
    <source>
        <dbReference type="SAM" id="MobiDB-lite"/>
    </source>
</evidence>
<dbReference type="KEGG" id="ehx:EMIHUDRAFT_469011"/>
<evidence type="ECO:0008006" key="5">
    <source>
        <dbReference type="Google" id="ProtNLM"/>
    </source>
</evidence>
<dbReference type="GeneID" id="17271858"/>
<organism evidence="3 4">
    <name type="scientific">Emiliania huxleyi (strain CCMP1516)</name>
    <dbReference type="NCBI Taxonomy" id="280463"/>
    <lineage>
        <taxon>Eukaryota</taxon>
        <taxon>Haptista</taxon>
        <taxon>Haptophyta</taxon>
        <taxon>Prymnesiophyceae</taxon>
        <taxon>Isochrysidales</taxon>
        <taxon>Noelaerhabdaceae</taxon>
        <taxon>Emiliania</taxon>
    </lineage>
</organism>
<dbReference type="InterPro" id="IPR011990">
    <property type="entry name" value="TPR-like_helical_dom_sf"/>
</dbReference>
<feature type="region of interest" description="Disordered" evidence="2">
    <location>
        <begin position="324"/>
        <end position="347"/>
    </location>
</feature>
<dbReference type="Proteomes" id="UP000013827">
    <property type="component" value="Unassembled WGS sequence"/>
</dbReference>
<evidence type="ECO:0000256" key="1">
    <source>
        <dbReference type="PROSITE-ProRule" id="PRU00708"/>
    </source>
</evidence>
<reference evidence="3" key="2">
    <citation type="submission" date="2024-10" db="UniProtKB">
        <authorList>
            <consortium name="EnsemblProtists"/>
        </authorList>
    </citation>
    <scope>IDENTIFICATION</scope>
</reference>
<dbReference type="HOGENOM" id="CLU_050776_0_0_1"/>
<proteinExistence type="predicted"/>
<feature type="repeat" description="PPR" evidence="1">
    <location>
        <begin position="349"/>
        <end position="383"/>
    </location>
</feature>
<dbReference type="PROSITE" id="PS51375">
    <property type="entry name" value="PPR"/>
    <property type="match status" value="1"/>
</dbReference>
<name>A0A0D3JS27_EMIH1</name>
<dbReference type="Pfam" id="PF01535">
    <property type="entry name" value="PPR"/>
    <property type="match status" value="1"/>
</dbReference>
<accession>A0A0D3JS27</accession>
<dbReference type="InterPro" id="IPR002885">
    <property type="entry name" value="PPR_rpt"/>
</dbReference>
<dbReference type="NCBIfam" id="TIGR00756">
    <property type="entry name" value="PPR"/>
    <property type="match status" value="1"/>
</dbReference>
<keyword evidence="4" id="KW-1185">Reference proteome</keyword>
<dbReference type="Gene3D" id="1.25.40.10">
    <property type="entry name" value="Tetratricopeptide repeat domain"/>
    <property type="match status" value="2"/>
</dbReference>